<evidence type="ECO:0000256" key="3">
    <source>
        <dbReference type="ARBA" id="ARBA00022732"/>
    </source>
</evidence>
<evidence type="ECO:0000256" key="1">
    <source>
        <dbReference type="ARBA" id="ARBA00008005"/>
    </source>
</evidence>
<gene>
    <name evidence="13" type="primary">18</name>
</gene>
<dbReference type="Pfam" id="PF17481">
    <property type="entry name" value="Phage_sheath_domII"/>
    <property type="match status" value="1"/>
</dbReference>
<dbReference type="PANTHER" id="PTHR35861">
    <property type="match status" value="1"/>
</dbReference>
<accession>Q9G064</accession>
<reference evidence="13" key="1">
    <citation type="journal article" date="2001" name="J. Bacteriol.">
        <title>Phylogeny of the major head and tail genes of the wide-ranging T4-type bacteriophages.</title>
        <authorList>
            <person name="Tetart F."/>
            <person name="Desplats C."/>
            <person name="Kutateladze M."/>
            <person name="Monod C."/>
            <person name="Ackermann H.W."/>
            <person name="Krisch H.M."/>
        </authorList>
    </citation>
    <scope>NUCLEOTIDE SEQUENCE</scope>
</reference>
<evidence type="ECO:0000259" key="12">
    <source>
        <dbReference type="Pfam" id="PF22671"/>
    </source>
</evidence>
<protein>
    <submittedName>
        <fullName evidence="13">Tail sheath protein gp18</fullName>
    </submittedName>
</protein>
<feature type="domain" description="Phage tail sheath protein-like beta-sandwich" evidence="9">
    <location>
        <begin position="204"/>
        <end position="345"/>
    </location>
</feature>
<dbReference type="Pfam" id="PF22639">
    <property type="entry name" value="Gp18_dom_I"/>
    <property type="match status" value="1"/>
</dbReference>
<dbReference type="PANTHER" id="PTHR35861:SF2">
    <property type="entry name" value="FELS-2 PROPHAGE PROTEIN"/>
    <property type="match status" value="1"/>
</dbReference>
<keyword evidence="4" id="KW-1242">Viral contractile tail ejection system</keyword>
<evidence type="ECO:0000256" key="2">
    <source>
        <dbReference type="ARBA" id="ARBA00022595"/>
    </source>
</evidence>
<dbReference type="EMBL" id="AF222059">
    <property type="protein sequence ID" value="AAG02028.1"/>
    <property type="molecule type" value="Genomic_DNA"/>
</dbReference>
<dbReference type="InterPro" id="IPR035326">
    <property type="entry name" value="Beta_sandwich_Seath"/>
</dbReference>
<evidence type="ECO:0000259" key="10">
    <source>
        <dbReference type="Pfam" id="PF17482"/>
    </source>
</evidence>
<evidence type="ECO:0000259" key="9">
    <source>
        <dbReference type="Pfam" id="PF17481"/>
    </source>
</evidence>
<dbReference type="InterPro" id="IPR054564">
    <property type="entry name" value="Gp18_domIII_N"/>
</dbReference>
<evidence type="ECO:0000259" key="8">
    <source>
        <dbReference type="Pfam" id="PF04984"/>
    </source>
</evidence>
<evidence type="ECO:0000256" key="6">
    <source>
        <dbReference type="ARBA" id="ARBA00023009"/>
    </source>
</evidence>
<dbReference type="Pfam" id="PF17482">
    <property type="entry name" value="Phage_sheath_1C"/>
    <property type="match status" value="1"/>
</dbReference>
<dbReference type="GO" id="GO:0098027">
    <property type="term" value="C:virus tail, sheath"/>
    <property type="evidence" value="ECO:0007669"/>
    <property type="project" value="UniProtKB-KW"/>
</dbReference>
<dbReference type="InterPro" id="IPR052042">
    <property type="entry name" value="Tail_sheath_structural"/>
</dbReference>
<keyword evidence="3" id="KW-1227">Viral tail protein</keyword>
<comment type="similarity">
    <text evidence="1">Belongs to the myoviridae tail sheath protein family.</text>
</comment>
<dbReference type="Gene3D" id="3.40.50.11780">
    <property type="match status" value="1"/>
</dbReference>
<evidence type="ECO:0000259" key="11">
    <source>
        <dbReference type="Pfam" id="PF22639"/>
    </source>
</evidence>
<dbReference type="GO" id="GO:0099000">
    <property type="term" value="P:symbiont genome ejection through host cell envelope, contractile tail mechanism"/>
    <property type="evidence" value="ECO:0007669"/>
    <property type="project" value="UniProtKB-KW"/>
</dbReference>
<sequence>MTLLSPGIELRKENDTQSTVVQNATGRAAMVGKFQWGPAFQAFQVTNEVELVEMVGSPDNSTADYFMSAANFLQYGNDLRVVRAINEDVAKNSSPLANNIDYQIVAAGSNYEVGDKVRVKYLQTVVEDNGLVTGVVQVGKITIVFIPTAQIINYARIIVQYPALSDSWTVELVSVSSGISGNIALKPIITDSGILIKNTDTAPEDISNLSFQTAVKRYNMPAIAALYPGETGDQLEVEIISKAAYAKGSAEMLTVYPYGTKRTSTARAVFGFGPQTDNQYAFIVRRNDAIVEQFVLSTEPGETDVYGSNIFMDDYFQRGASRYLFGTSQNFPKGFAGIIRLGGGLSANDQVSAGDLMQAWDEFSDREALHVNLMIAGAVAGESDEVSATVQKYVVSIADERQDCLVLISPPRSAVVNIKPIRAVDNLVDWREGSGAYTDANMNISSTYAFIDGNYKYQYDKYNDVNRWVPLAADIAGLCARTDNVSQPWMSPAGYNRGQILNCIKLAIEARQSQRDRLYEVAINPVIGSRAGAGFVLYGDKTAPQVPSPFDRVNVRRLFNMIKKNIGDSSNYRLFEMNDNFTRNSFRMETSQYLSGIKSLGGVYDFRVICDTTNNTPTVIDSNSFVASVLSQTGRSINYITLNFVATPTGADFDEIVGPIQQ</sequence>
<evidence type="ECO:0000256" key="7">
    <source>
        <dbReference type="ARBA" id="ARBA00023296"/>
    </source>
</evidence>
<keyword evidence="6" id="KW-1171">Viral genome ejection through host cell envelope</keyword>
<name>Q9G064_9CAUD</name>
<evidence type="ECO:0000313" key="13">
    <source>
        <dbReference type="EMBL" id="AAG02028.1"/>
    </source>
</evidence>
<feature type="domain" description="Tail sheath protein C-terminal" evidence="10">
    <location>
        <begin position="547"/>
        <end position="647"/>
    </location>
</feature>
<proteinExistence type="inferred from homology"/>
<feature type="domain" description="Tail sheath protein subtilisin-like" evidence="8">
    <location>
        <begin position="350"/>
        <end position="543"/>
    </location>
</feature>
<keyword evidence="5" id="KW-0946">Virion</keyword>
<evidence type="ECO:0000256" key="5">
    <source>
        <dbReference type="ARBA" id="ARBA00023003"/>
    </source>
</evidence>
<keyword evidence="2" id="KW-1162">Viral penetration into host cytoplasm</keyword>
<feature type="domain" description="Tail sheath protein Gp18-like" evidence="11">
    <location>
        <begin position="98"/>
        <end position="189"/>
    </location>
</feature>
<dbReference type="InterPro" id="IPR054565">
    <property type="entry name" value="Gp18-like_dom_I"/>
</dbReference>
<dbReference type="Pfam" id="PF04984">
    <property type="entry name" value="Phage_sheath_1"/>
    <property type="match status" value="1"/>
</dbReference>
<dbReference type="InterPro" id="IPR035089">
    <property type="entry name" value="Phage_sheath_subtilisin"/>
</dbReference>
<keyword evidence="7" id="KW-1160">Virus entry into host cell</keyword>
<evidence type="ECO:0000256" key="4">
    <source>
        <dbReference type="ARBA" id="ARBA00022766"/>
    </source>
</evidence>
<dbReference type="Pfam" id="PF22671">
    <property type="entry name" value="Gp18_domIII_N"/>
    <property type="match status" value="1"/>
</dbReference>
<keyword evidence="5" id="KW-1229">Viral tail sheath protein</keyword>
<organism evidence="13">
    <name type="scientific">Burkholderia phage 42</name>
    <dbReference type="NCBI Taxonomy" id="115986"/>
    <lineage>
        <taxon>Viruses</taxon>
        <taxon>Duplodnaviria</taxon>
        <taxon>Heunggongvirae</taxon>
        <taxon>Uroviricota</taxon>
        <taxon>Caudoviricetes</taxon>
        <taxon>Pantevenvirales</taxon>
        <taxon>Straboviridae</taxon>
        <taxon>Tevenvirinae</taxon>
        <taxon>Tequatrovirus</taxon>
    </lineage>
</organism>
<dbReference type="InterPro" id="IPR020287">
    <property type="entry name" value="Tail_sheath_C"/>
</dbReference>
<dbReference type="Gene3D" id="2.40.10.380">
    <property type="match status" value="1"/>
</dbReference>
<feature type="domain" description="Tail sheath protein Gp18-like" evidence="12">
    <location>
        <begin position="25"/>
        <end position="83"/>
    </location>
</feature>